<dbReference type="KEGG" id="dbc:MFMK1_001044"/>
<dbReference type="Proteomes" id="UP001329915">
    <property type="component" value="Chromosome"/>
</dbReference>
<keyword evidence="3" id="KW-1185">Reference proteome</keyword>
<dbReference type="InterPro" id="IPR018768">
    <property type="entry name" value="DUF2344"/>
</dbReference>
<name>A0AAU0ULX7_9FIRM</name>
<feature type="domain" description="DUF2344" evidence="1">
    <location>
        <begin position="3"/>
        <end position="187"/>
    </location>
</feature>
<dbReference type="EMBL" id="CP121694">
    <property type="protein sequence ID" value="WRO21241.1"/>
    <property type="molecule type" value="Genomic_DNA"/>
</dbReference>
<dbReference type="Pfam" id="PF10105">
    <property type="entry name" value="DUF2344"/>
    <property type="match status" value="1"/>
</dbReference>
<evidence type="ECO:0000313" key="3">
    <source>
        <dbReference type="Proteomes" id="UP001329915"/>
    </source>
</evidence>
<proteinExistence type="predicted"/>
<dbReference type="AlphaFoldDB" id="A0AAU0ULX7"/>
<dbReference type="RefSeq" id="WP_366924094.1">
    <property type="nucleotide sequence ID" value="NZ_CP121694.1"/>
</dbReference>
<organism evidence="2 3">
    <name type="scientific">Metallumcola ferriviriculae</name>
    <dbReference type="NCBI Taxonomy" id="3039180"/>
    <lineage>
        <taxon>Bacteria</taxon>
        <taxon>Bacillati</taxon>
        <taxon>Bacillota</taxon>
        <taxon>Clostridia</taxon>
        <taxon>Neomoorellales</taxon>
        <taxon>Desulfitibacteraceae</taxon>
        <taxon>Metallumcola</taxon>
    </lineage>
</organism>
<gene>
    <name evidence="2" type="ORF">MFMK1_001044</name>
</gene>
<evidence type="ECO:0000259" key="1">
    <source>
        <dbReference type="Pfam" id="PF10105"/>
    </source>
</evidence>
<protein>
    <submittedName>
        <fullName evidence="2">TIGR03936 family radical SAM-associated protein</fullName>
    </submittedName>
</protein>
<reference evidence="2 3" key="1">
    <citation type="submission" date="2023-04" db="EMBL/GenBank/DDBJ databases">
        <authorList>
            <person name="Hsu D."/>
        </authorList>
    </citation>
    <scope>NUCLEOTIDE SEQUENCE [LARGE SCALE GENOMIC DNA]</scope>
    <source>
        <strain evidence="2 3">MK1</strain>
    </source>
</reference>
<accession>A0AAU0ULX7</accession>
<dbReference type="NCBIfam" id="TIGR03936">
    <property type="entry name" value="sam_1_link_chp"/>
    <property type="match status" value="1"/>
</dbReference>
<sequence>MLIRMEFAKGAPLKFLSHLDLMRTFQRIFRRAALPLAYSQGFNPHPKIAFSPALPVGAASQCEYLDVELDAQMSGDEILTRMNRQLPEGLEIKKIKEVSQPADALNAIINRAEYTVYFQTKLSEAEVAQYLEELLKREEIIIEKRSKKGIKKKNIRPGIYKLNCQQETAGMCIDMVVQTGSDGNVRPEQILDFLRNECNLAITEARITRTGLYVYADGHYKTPLEVVA</sequence>
<evidence type="ECO:0000313" key="2">
    <source>
        <dbReference type="EMBL" id="WRO21241.1"/>
    </source>
</evidence>